<sequence length="468" mass="51112">MLTRDQAGEIFDRIKKLSTADEVEVLFSGGRFALTRFANNTIHQNVADENHVVSVRTVFGGRTARASTNQFDGDSLREVVRAAENLAKVQHPDPDLLPMPDADEAAGSADRSVRSTPAIPSRYFEATAGITPEQRAEGVKKIVSVAGRYKLTTAGVFSSAESCEGIFNSRGLSDWHTQTLAEISITMLAKDSSGWQKANSPDVANLDPLVLAETAAKKAVDSARPREIPAGKYTVILEPAAVLDIVGFMLWDYSGMAILDQRSFLTGRMGTKLFGDNISIWDDVGHPLQTGAPFDGEGVRRERIGLVENGTVKRVVFARATAERVKRSEDREKAGPIAATGHGFPLPNEMGEMPLNIVFAGPRDPQSIEQMIASTESGVLVTRLWYIREVDPYEKLLTGMTRDGTFLVEGGRVQGGVRNFRFNESLIHTLSNVEAMGVPARACGEESFDMVVPAMKVREFNFTEVTKF</sequence>
<evidence type="ECO:0000259" key="5">
    <source>
        <dbReference type="Pfam" id="PF19290"/>
    </source>
</evidence>
<dbReference type="EMBL" id="OMOD01000172">
    <property type="protein sequence ID" value="SPF47569.1"/>
    <property type="molecule type" value="Genomic_DNA"/>
</dbReference>
<dbReference type="SUPFAM" id="SSF111283">
    <property type="entry name" value="Putative modulator of DNA gyrase, PmbA/TldD"/>
    <property type="match status" value="1"/>
</dbReference>
<organism evidence="6 7">
    <name type="scientific">Candidatus Sulfotelmatobacter kueseliae</name>
    <dbReference type="NCBI Taxonomy" id="2042962"/>
    <lineage>
        <taxon>Bacteria</taxon>
        <taxon>Pseudomonadati</taxon>
        <taxon>Acidobacteriota</taxon>
        <taxon>Terriglobia</taxon>
        <taxon>Terriglobales</taxon>
        <taxon>Candidatus Korobacteraceae</taxon>
        <taxon>Candidatus Sulfotelmatobacter</taxon>
    </lineage>
</organism>
<dbReference type="InterPro" id="IPR036059">
    <property type="entry name" value="TldD/PmbA_sf"/>
</dbReference>
<dbReference type="AlphaFoldDB" id="A0A2U3L737"/>
<reference evidence="7" key="1">
    <citation type="submission" date="2018-02" db="EMBL/GenBank/DDBJ databases">
        <authorList>
            <person name="Hausmann B."/>
        </authorList>
    </citation>
    <scope>NUCLEOTIDE SEQUENCE [LARGE SCALE GENOMIC DNA]</scope>
    <source>
        <strain evidence="7">Peat soil MAG SbA1</strain>
    </source>
</reference>
<comment type="similarity">
    <text evidence="1">Belongs to the peptidase U62 family.</text>
</comment>
<gene>
    <name evidence="6" type="ORF">SBA1_750028</name>
</gene>
<dbReference type="OrthoDB" id="9803618at2"/>
<feature type="domain" description="Metalloprotease TldD/E C-terminal" evidence="4">
    <location>
        <begin position="231"/>
        <end position="463"/>
    </location>
</feature>
<dbReference type="GO" id="GO:0008237">
    <property type="term" value="F:metallopeptidase activity"/>
    <property type="evidence" value="ECO:0007669"/>
    <property type="project" value="InterPro"/>
</dbReference>
<evidence type="ECO:0000313" key="7">
    <source>
        <dbReference type="Proteomes" id="UP000238701"/>
    </source>
</evidence>
<evidence type="ECO:0000259" key="3">
    <source>
        <dbReference type="Pfam" id="PF01523"/>
    </source>
</evidence>
<protein>
    <submittedName>
        <fullName evidence="6">Peptidase U62, modulator of DNA gyrase</fullName>
    </submittedName>
</protein>
<dbReference type="Pfam" id="PF19290">
    <property type="entry name" value="PmbA_TldD_2nd"/>
    <property type="match status" value="1"/>
</dbReference>
<dbReference type="Gene3D" id="3.30.2290.10">
    <property type="entry name" value="PmbA/TldD superfamily"/>
    <property type="match status" value="1"/>
</dbReference>
<dbReference type="Pfam" id="PF19289">
    <property type="entry name" value="PmbA_TldD_3rd"/>
    <property type="match status" value="1"/>
</dbReference>
<dbReference type="GO" id="GO:0006508">
    <property type="term" value="P:proteolysis"/>
    <property type="evidence" value="ECO:0007669"/>
    <property type="project" value="InterPro"/>
</dbReference>
<dbReference type="InterPro" id="IPR035068">
    <property type="entry name" value="TldD/PmbA_N"/>
</dbReference>
<dbReference type="InterPro" id="IPR045570">
    <property type="entry name" value="Metalloprtase-TldD/E_cen_dom"/>
</dbReference>
<proteinExistence type="inferred from homology"/>
<evidence type="ECO:0000256" key="1">
    <source>
        <dbReference type="ARBA" id="ARBA00005836"/>
    </source>
</evidence>
<accession>A0A2U3L737</accession>
<evidence type="ECO:0000313" key="6">
    <source>
        <dbReference type="EMBL" id="SPF47569.1"/>
    </source>
</evidence>
<dbReference type="Proteomes" id="UP000238701">
    <property type="component" value="Unassembled WGS sequence"/>
</dbReference>
<dbReference type="PANTHER" id="PTHR43666:SF1">
    <property type="entry name" value="CONSERVED PROTEIN"/>
    <property type="match status" value="1"/>
</dbReference>
<feature type="region of interest" description="Disordered" evidence="2">
    <location>
        <begin position="93"/>
        <end position="112"/>
    </location>
</feature>
<feature type="domain" description="Metalloprotease TldD/E central" evidence="5">
    <location>
        <begin position="144"/>
        <end position="222"/>
    </location>
</feature>
<dbReference type="InterPro" id="IPR045569">
    <property type="entry name" value="Metalloprtase-TldD/E_C"/>
</dbReference>
<dbReference type="InterPro" id="IPR002510">
    <property type="entry name" value="Metalloprtase-TldD/E_N"/>
</dbReference>
<dbReference type="Pfam" id="PF01523">
    <property type="entry name" value="PmbA_TldD_1st"/>
    <property type="match status" value="1"/>
</dbReference>
<feature type="domain" description="Metalloprotease TldD/E N-terminal" evidence="3">
    <location>
        <begin position="23"/>
        <end position="87"/>
    </location>
</feature>
<evidence type="ECO:0000259" key="4">
    <source>
        <dbReference type="Pfam" id="PF19289"/>
    </source>
</evidence>
<evidence type="ECO:0000256" key="2">
    <source>
        <dbReference type="SAM" id="MobiDB-lite"/>
    </source>
</evidence>
<dbReference type="PANTHER" id="PTHR43666">
    <property type="entry name" value="TLDD PROTEIN"/>
    <property type="match status" value="1"/>
</dbReference>
<name>A0A2U3L737_9BACT</name>